<dbReference type="Gene3D" id="3.30.2000.30">
    <property type="match status" value="1"/>
</dbReference>
<reference evidence="1 2" key="1">
    <citation type="submission" date="2020-08" db="EMBL/GenBank/DDBJ databases">
        <title>Sequencing the genomes of 1000 actinobacteria strains.</title>
        <authorList>
            <person name="Klenk H.-P."/>
        </authorList>
    </citation>
    <scope>NUCLEOTIDE SEQUENCE [LARGE SCALE GENOMIC DNA]</scope>
    <source>
        <strain evidence="1 2">DSM 43675</strain>
    </source>
</reference>
<accession>A0A7X0L3D9</accession>
<dbReference type="InterPro" id="IPR021508">
    <property type="entry name" value="Gp17-like"/>
</dbReference>
<keyword evidence="2" id="KW-1185">Reference proteome</keyword>
<dbReference type="RefSeq" id="WP_185033104.1">
    <property type="nucleotide sequence ID" value="NZ_JACHMQ010000001.1"/>
</dbReference>
<evidence type="ECO:0008006" key="3">
    <source>
        <dbReference type="Google" id="ProtNLM"/>
    </source>
</evidence>
<dbReference type="Pfam" id="PF11367">
    <property type="entry name" value="Tail_completion_gp17"/>
    <property type="match status" value="1"/>
</dbReference>
<gene>
    <name evidence="1" type="ORF">BKA00_007429</name>
</gene>
<proteinExistence type="predicted"/>
<dbReference type="InterPro" id="IPR053745">
    <property type="entry name" value="Viral_Tail_Comp_sf"/>
</dbReference>
<organism evidence="1 2">
    <name type="scientific">Actinomadura coerulea</name>
    <dbReference type="NCBI Taxonomy" id="46159"/>
    <lineage>
        <taxon>Bacteria</taxon>
        <taxon>Bacillati</taxon>
        <taxon>Actinomycetota</taxon>
        <taxon>Actinomycetes</taxon>
        <taxon>Streptosporangiales</taxon>
        <taxon>Thermomonosporaceae</taxon>
        <taxon>Actinomadura</taxon>
    </lineage>
</organism>
<evidence type="ECO:0000313" key="1">
    <source>
        <dbReference type="EMBL" id="MBB6400515.1"/>
    </source>
</evidence>
<dbReference type="EMBL" id="JACHMQ010000001">
    <property type="protein sequence ID" value="MBB6400515.1"/>
    <property type="molecule type" value="Genomic_DNA"/>
</dbReference>
<sequence>MTEAPYAALTPVQAAVYAALTSDLLLTDMITGVFDDVPEDVVRPYVAFGESTETPDNAHGQFGRETVLTLDIWSEYGGFAEANAIAFRLNELLDQQPLVITGCRHVYTAFEFAATFRDPDKPDLRHAFTRFRIVTSKE</sequence>
<name>A0A7X0L3D9_9ACTN</name>
<comment type="caution">
    <text evidence="1">The sequence shown here is derived from an EMBL/GenBank/DDBJ whole genome shotgun (WGS) entry which is preliminary data.</text>
</comment>
<evidence type="ECO:0000313" key="2">
    <source>
        <dbReference type="Proteomes" id="UP000546324"/>
    </source>
</evidence>
<protein>
    <recommendedName>
        <fullName evidence="3">DUF3168 domain-containing protein</fullName>
    </recommendedName>
</protein>
<dbReference type="Proteomes" id="UP000546324">
    <property type="component" value="Unassembled WGS sequence"/>
</dbReference>
<dbReference type="AlphaFoldDB" id="A0A7X0L3D9"/>